<proteinExistence type="predicted"/>
<organism evidence="2">
    <name type="scientific">Clastoptera arizonana</name>
    <name type="common">Arizona spittle bug</name>
    <dbReference type="NCBI Taxonomy" id="38151"/>
    <lineage>
        <taxon>Eukaryota</taxon>
        <taxon>Metazoa</taxon>
        <taxon>Ecdysozoa</taxon>
        <taxon>Arthropoda</taxon>
        <taxon>Hexapoda</taxon>
        <taxon>Insecta</taxon>
        <taxon>Pterygota</taxon>
        <taxon>Neoptera</taxon>
        <taxon>Paraneoptera</taxon>
        <taxon>Hemiptera</taxon>
        <taxon>Auchenorrhyncha</taxon>
        <taxon>Cercopoidea</taxon>
        <taxon>Clastopteridae</taxon>
        <taxon>Clastoptera</taxon>
    </lineage>
</organism>
<dbReference type="AlphaFoldDB" id="A0A1B6C1S1"/>
<evidence type="ECO:0000313" key="1">
    <source>
        <dbReference type="EMBL" id="JAS05661.1"/>
    </source>
</evidence>
<name>A0A1B6C1S1_9HEMI</name>
<dbReference type="PANTHER" id="PTHR47907:SF5">
    <property type="entry name" value="AP2 ASSOCIATED KINASE 1"/>
    <property type="match status" value="1"/>
</dbReference>
<evidence type="ECO:0000313" key="2">
    <source>
        <dbReference type="EMBL" id="JAS07438.1"/>
    </source>
</evidence>
<sequence>MKKLFSKIDNSKELNSYLGKVFTLGKITVTVEEVLAEGGFAVVFLVKGSNNKKFALKRMYVNNEHDLSVAKREIQISLTSRTWPTQSNVRRKSLIYMMSSLFDLLSSNPTIPRPSIPTLIIDIK</sequence>
<dbReference type="InterPro" id="IPR011009">
    <property type="entry name" value="Kinase-like_dom_sf"/>
</dbReference>
<dbReference type="EMBL" id="GEDC01029860">
    <property type="protein sequence ID" value="JAS07438.1"/>
    <property type="molecule type" value="Transcribed_RNA"/>
</dbReference>
<accession>A0A1B6C1S1</accession>
<dbReference type="SUPFAM" id="SSF56112">
    <property type="entry name" value="Protein kinase-like (PK-like)"/>
    <property type="match status" value="1"/>
</dbReference>
<dbReference type="EMBL" id="GEDC01031637">
    <property type="protein sequence ID" value="JAS05661.1"/>
    <property type="molecule type" value="Transcribed_RNA"/>
</dbReference>
<reference evidence="2" key="1">
    <citation type="submission" date="2015-12" db="EMBL/GenBank/DDBJ databases">
        <title>De novo transcriptome assembly of four potential Pierce s Disease insect vectors from Arizona vineyards.</title>
        <authorList>
            <person name="Tassone E.E."/>
        </authorList>
    </citation>
    <scope>NUCLEOTIDE SEQUENCE</scope>
</reference>
<dbReference type="Gene3D" id="3.30.200.20">
    <property type="entry name" value="Phosphorylase Kinase, domain 1"/>
    <property type="match status" value="1"/>
</dbReference>
<dbReference type="InterPro" id="IPR051744">
    <property type="entry name" value="AP2_assoc_SerThr_kinase"/>
</dbReference>
<dbReference type="PANTHER" id="PTHR47907">
    <property type="entry name" value="PROTEIN KINASE DOMAIN-CONTAINING PROTEIN"/>
    <property type="match status" value="1"/>
</dbReference>
<gene>
    <name evidence="2" type="ORF">g.24934</name>
    <name evidence="1" type="ORF">g.24935</name>
</gene>
<protein>
    <recommendedName>
        <fullName evidence="3">Protein kinase domain-containing protein</fullName>
    </recommendedName>
</protein>
<evidence type="ECO:0008006" key="3">
    <source>
        <dbReference type="Google" id="ProtNLM"/>
    </source>
</evidence>